<feature type="compositionally biased region" description="Basic and acidic residues" evidence="1">
    <location>
        <begin position="138"/>
        <end position="151"/>
    </location>
</feature>
<comment type="caution">
    <text evidence="2">The sequence shown here is derived from an EMBL/GenBank/DDBJ whole genome shotgun (WGS) entry which is preliminary data.</text>
</comment>
<accession>A0A0F9SCM8</accession>
<gene>
    <name evidence="2" type="ORF">LCGC14_0867610</name>
</gene>
<organism evidence="2">
    <name type="scientific">marine sediment metagenome</name>
    <dbReference type="NCBI Taxonomy" id="412755"/>
    <lineage>
        <taxon>unclassified sequences</taxon>
        <taxon>metagenomes</taxon>
        <taxon>ecological metagenomes</taxon>
    </lineage>
</organism>
<reference evidence="2" key="1">
    <citation type="journal article" date="2015" name="Nature">
        <title>Complex archaea that bridge the gap between prokaryotes and eukaryotes.</title>
        <authorList>
            <person name="Spang A."/>
            <person name="Saw J.H."/>
            <person name="Jorgensen S.L."/>
            <person name="Zaremba-Niedzwiedzka K."/>
            <person name="Martijn J."/>
            <person name="Lind A.E."/>
            <person name="van Eijk R."/>
            <person name="Schleper C."/>
            <person name="Guy L."/>
            <person name="Ettema T.J."/>
        </authorList>
    </citation>
    <scope>NUCLEOTIDE SEQUENCE</scope>
</reference>
<dbReference type="AlphaFoldDB" id="A0A0F9SCM8"/>
<proteinExistence type="predicted"/>
<name>A0A0F9SCM8_9ZZZZ</name>
<protein>
    <submittedName>
        <fullName evidence="2">Uncharacterized protein</fullName>
    </submittedName>
</protein>
<evidence type="ECO:0000256" key="1">
    <source>
        <dbReference type="SAM" id="MobiDB-lite"/>
    </source>
</evidence>
<dbReference type="EMBL" id="LAZR01002664">
    <property type="protein sequence ID" value="KKN27143.1"/>
    <property type="molecule type" value="Genomic_DNA"/>
</dbReference>
<evidence type="ECO:0000313" key="2">
    <source>
        <dbReference type="EMBL" id="KKN27143.1"/>
    </source>
</evidence>
<sequence length="151" mass="18014">MNLSKSAENTLLIMANACDYYGKNYHFRSLKQTLDVKSKVYMILRSLSTINREVRLFKDENFIMKWARTTTSKGKGRQFSSSITHLTWKGVRYLVSRKILPYKFIRVWERISKNSRTRESEYPSIPEVQPREGKKKNLRDEIDRDNKTKRK</sequence>
<feature type="region of interest" description="Disordered" evidence="1">
    <location>
        <begin position="115"/>
        <end position="151"/>
    </location>
</feature>